<evidence type="ECO:0000256" key="4">
    <source>
        <dbReference type="ARBA" id="ARBA00022723"/>
    </source>
</evidence>
<keyword evidence="7" id="KW-0862">Zinc</keyword>
<evidence type="ECO:0000256" key="2">
    <source>
        <dbReference type="ARBA" id="ARBA00010981"/>
    </source>
</evidence>
<proteinExistence type="inferred from homology"/>
<keyword evidence="6" id="KW-0378">Hydrolase</keyword>
<keyword evidence="5" id="KW-0833">Ubl conjugation pathway</keyword>
<dbReference type="SUPFAM" id="SSF102712">
    <property type="entry name" value="JAB1/MPN domain"/>
    <property type="match status" value="1"/>
</dbReference>
<feature type="region of interest" description="Disordered" evidence="9">
    <location>
        <begin position="1"/>
        <end position="28"/>
    </location>
</feature>
<dbReference type="SMART" id="SM00232">
    <property type="entry name" value="JAB_MPN"/>
    <property type="match status" value="1"/>
</dbReference>
<feature type="compositionally biased region" description="Polar residues" evidence="9">
    <location>
        <begin position="446"/>
        <end position="456"/>
    </location>
</feature>
<dbReference type="GO" id="GO:0046872">
    <property type="term" value="F:metal ion binding"/>
    <property type="evidence" value="ECO:0007669"/>
    <property type="project" value="UniProtKB-KW"/>
</dbReference>
<feature type="compositionally biased region" description="Polar residues" evidence="9">
    <location>
        <begin position="188"/>
        <end position="204"/>
    </location>
</feature>
<evidence type="ECO:0000256" key="8">
    <source>
        <dbReference type="ARBA" id="ARBA00023049"/>
    </source>
</evidence>
<feature type="compositionally biased region" description="Basic and acidic residues" evidence="9">
    <location>
        <begin position="435"/>
        <end position="445"/>
    </location>
</feature>
<feature type="region of interest" description="Disordered" evidence="9">
    <location>
        <begin position="435"/>
        <end position="458"/>
    </location>
</feature>
<keyword evidence="4" id="KW-0479">Metal-binding</keyword>
<evidence type="ECO:0000313" key="12">
    <source>
        <dbReference type="Proteomes" id="UP000245768"/>
    </source>
</evidence>
<dbReference type="InterPro" id="IPR037518">
    <property type="entry name" value="MPN"/>
</dbReference>
<feature type="compositionally biased region" description="Pro residues" evidence="9">
    <location>
        <begin position="375"/>
        <end position="391"/>
    </location>
</feature>
<evidence type="ECO:0000313" key="11">
    <source>
        <dbReference type="EMBL" id="PWN90887.1"/>
    </source>
</evidence>
<gene>
    <name evidence="11" type="ORF">FA10DRAFT_267316</name>
</gene>
<dbReference type="GO" id="GO:0070536">
    <property type="term" value="P:protein K63-linked deubiquitination"/>
    <property type="evidence" value="ECO:0007669"/>
    <property type="project" value="InterPro"/>
</dbReference>
<sequence>MSRQTQAPSIPSVFRPGQSSASSTSLLSRASSASSASSSASSLHAAPPLTLSELSDIATSGSHASALLIDTSIPIERYLAGADALARHGATLLRRPSPGGENLNEAFISLVKAVRLVIDVLPQKHPGWKRMESEKRRLVLKDGDKYLDELQKCKVAIVERGERWGVTNKEAEDRKTAKRPAVAKPAPSTFSMEQPSLNQQQQQKTNRKEVERSGRALPQPSRSSSTSSSRDASGVDYVKPDRSSGLGGGLDVRDILGYGSASRRKPNPGPVETAASHSSNLMRSPFTSSPLERFQKSHGRTGSNVSSVSYPTLRPAASIRMDKHQVAQGFAPRSERTSRYFQVLPDAAPAATTRLRDSMWGRPAPDRAQSIAMPVPSPAVPPRPLPGPKPGQGPAFPMPANSSVESLATSMAKTSLQQARPASTVVESDALSLFNEDRGSGKDHSTVSSSYMQGQAVTEGGEPLRTLVVPSSLISHFVAIAEPNTRLNLETCGLLMGTIDGQLLQVTNLLIPQQTATSDSCDTVDEASIWSFQESHNLTTFGWAHTHPSQSCFMSSLDLHTHASYQAMLPEAIAIVCAPNDRPSFGVFRLTSPFGLKTILTCKRPELFHPHIDERTGETVKAIYTDAVEGHILLADSPLKITDLRK</sequence>
<evidence type="ECO:0000256" key="9">
    <source>
        <dbReference type="SAM" id="MobiDB-lite"/>
    </source>
</evidence>
<dbReference type="STRING" id="215250.A0A316YND5"/>
<evidence type="ECO:0000256" key="5">
    <source>
        <dbReference type="ARBA" id="ARBA00022786"/>
    </source>
</evidence>
<feature type="compositionally biased region" description="Polar residues" evidence="9">
    <location>
        <begin position="300"/>
        <end position="309"/>
    </location>
</feature>
<reference evidence="11 12" key="1">
    <citation type="journal article" date="2018" name="Mol. Biol. Evol.">
        <title>Broad Genomic Sampling Reveals a Smut Pathogenic Ancestry of the Fungal Clade Ustilaginomycotina.</title>
        <authorList>
            <person name="Kijpornyongpan T."/>
            <person name="Mondo S.J."/>
            <person name="Barry K."/>
            <person name="Sandor L."/>
            <person name="Lee J."/>
            <person name="Lipzen A."/>
            <person name="Pangilinan J."/>
            <person name="LaButti K."/>
            <person name="Hainaut M."/>
            <person name="Henrissat B."/>
            <person name="Grigoriev I.V."/>
            <person name="Spatafora J.W."/>
            <person name="Aime M.C."/>
        </authorList>
    </citation>
    <scope>NUCLEOTIDE SEQUENCE [LARGE SCALE GENOMIC DNA]</scope>
    <source>
        <strain evidence="11 12">MCA 4198</strain>
    </source>
</reference>
<dbReference type="PANTHER" id="PTHR12947:SF13">
    <property type="entry name" value="FI19924P1"/>
    <property type="match status" value="1"/>
</dbReference>
<dbReference type="GO" id="GO:0006508">
    <property type="term" value="P:proteolysis"/>
    <property type="evidence" value="ECO:0007669"/>
    <property type="project" value="UniProtKB-KW"/>
</dbReference>
<evidence type="ECO:0000256" key="6">
    <source>
        <dbReference type="ARBA" id="ARBA00022801"/>
    </source>
</evidence>
<dbReference type="PANTHER" id="PTHR12947">
    <property type="entry name" value="AMSH-LIKE PROTEASE"/>
    <property type="match status" value="1"/>
</dbReference>
<keyword evidence="8" id="KW-0482">Metalloprotease</keyword>
<comment type="similarity">
    <text evidence="2">Belongs to the peptidase M67C family.</text>
</comment>
<evidence type="ECO:0000259" key="10">
    <source>
        <dbReference type="PROSITE" id="PS50249"/>
    </source>
</evidence>
<dbReference type="InParanoid" id="A0A316YND5"/>
<feature type="region of interest" description="Disordered" evidence="9">
    <location>
        <begin position="371"/>
        <end position="403"/>
    </location>
</feature>
<organism evidence="11 12">
    <name type="scientific">Acaromyces ingoldii</name>
    <dbReference type="NCBI Taxonomy" id="215250"/>
    <lineage>
        <taxon>Eukaryota</taxon>
        <taxon>Fungi</taxon>
        <taxon>Dikarya</taxon>
        <taxon>Basidiomycota</taxon>
        <taxon>Ustilaginomycotina</taxon>
        <taxon>Exobasidiomycetes</taxon>
        <taxon>Exobasidiales</taxon>
        <taxon>Cryptobasidiaceae</taxon>
        <taxon>Acaromyces</taxon>
    </lineage>
</organism>
<dbReference type="Proteomes" id="UP000245768">
    <property type="component" value="Unassembled WGS sequence"/>
</dbReference>
<dbReference type="FunFam" id="3.40.140.10:FF:000033">
    <property type="entry name" value="AMSH-like protease sst2"/>
    <property type="match status" value="1"/>
</dbReference>
<dbReference type="GO" id="GO:0140492">
    <property type="term" value="F:metal-dependent deubiquitinase activity"/>
    <property type="evidence" value="ECO:0007669"/>
    <property type="project" value="InterPro"/>
</dbReference>
<dbReference type="CDD" id="cd08066">
    <property type="entry name" value="MPN_AMSH_like"/>
    <property type="match status" value="1"/>
</dbReference>
<dbReference type="Gene3D" id="3.40.140.10">
    <property type="entry name" value="Cytidine Deaminase, domain 2"/>
    <property type="match status" value="1"/>
</dbReference>
<dbReference type="Gene3D" id="1.20.58.80">
    <property type="entry name" value="Phosphotransferase system, lactose/cellobiose-type IIA subunit"/>
    <property type="match status" value="1"/>
</dbReference>
<keyword evidence="12" id="KW-1185">Reference proteome</keyword>
<comment type="cofactor">
    <cofactor evidence="1">
        <name>Zn(2+)</name>
        <dbReference type="ChEBI" id="CHEBI:29105"/>
    </cofactor>
</comment>
<dbReference type="Pfam" id="PF01398">
    <property type="entry name" value="JAB"/>
    <property type="match status" value="1"/>
</dbReference>
<feature type="region of interest" description="Disordered" evidence="9">
    <location>
        <begin position="168"/>
        <end position="309"/>
    </location>
</feature>
<dbReference type="AlphaFoldDB" id="A0A316YND5"/>
<feature type="compositionally biased region" description="Low complexity" evidence="9">
    <location>
        <begin position="19"/>
        <end position="28"/>
    </location>
</feature>
<dbReference type="PROSITE" id="PS50249">
    <property type="entry name" value="MPN"/>
    <property type="match status" value="1"/>
</dbReference>
<dbReference type="GeneID" id="37043777"/>
<dbReference type="GO" id="GO:0061578">
    <property type="term" value="F:K63-linked deubiquitinase activity"/>
    <property type="evidence" value="ECO:0007669"/>
    <property type="project" value="InterPro"/>
</dbReference>
<name>A0A316YND5_9BASI</name>
<feature type="compositionally biased region" description="Polar residues" evidence="9">
    <location>
        <begin position="275"/>
        <end position="290"/>
    </location>
</feature>
<dbReference type="GO" id="GO:0016020">
    <property type="term" value="C:membrane"/>
    <property type="evidence" value="ECO:0007669"/>
    <property type="project" value="TreeGrafter"/>
</dbReference>
<accession>A0A316YND5</accession>
<evidence type="ECO:0000256" key="1">
    <source>
        <dbReference type="ARBA" id="ARBA00001947"/>
    </source>
</evidence>
<evidence type="ECO:0000256" key="3">
    <source>
        <dbReference type="ARBA" id="ARBA00022670"/>
    </source>
</evidence>
<protein>
    <recommendedName>
        <fullName evidence="10">MPN domain-containing protein</fullName>
    </recommendedName>
</protein>
<dbReference type="InterPro" id="IPR000555">
    <property type="entry name" value="JAMM/MPN+_dom"/>
</dbReference>
<dbReference type="OrthoDB" id="3640at2759"/>
<feature type="compositionally biased region" description="Low complexity" evidence="9">
    <location>
        <begin position="221"/>
        <end position="230"/>
    </location>
</feature>
<dbReference type="GO" id="GO:0005768">
    <property type="term" value="C:endosome"/>
    <property type="evidence" value="ECO:0007669"/>
    <property type="project" value="TreeGrafter"/>
</dbReference>
<keyword evidence="3" id="KW-0645">Protease</keyword>
<dbReference type="EMBL" id="KZ819636">
    <property type="protein sequence ID" value="PWN90887.1"/>
    <property type="molecule type" value="Genomic_DNA"/>
</dbReference>
<dbReference type="InterPro" id="IPR044098">
    <property type="entry name" value="STAMBP/STALP-like_MPN"/>
</dbReference>
<feature type="domain" description="MPN" evidence="10">
    <location>
        <begin position="466"/>
        <end position="594"/>
    </location>
</feature>
<evidence type="ECO:0000256" key="7">
    <source>
        <dbReference type="ARBA" id="ARBA00022833"/>
    </source>
</evidence>
<dbReference type="RefSeq" id="XP_025378085.1">
    <property type="nucleotide sequence ID" value="XM_025521861.1"/>
</dbReference>